<dbReference type="InterPro" id="IPR001764">
    <property type="entry name" value="Glyco_hydro_3_N"/>
</dbReference>
<comment type="similarity">
    <text evidence="1">Belongs to the glycosyl hydrolase 3 family.</text>
</comment>
<dbReference type="PRINTS" id="PR00133">
    <property type="entry name" value="GLHYDRLASE3"/>
</dbReference>
<protein>
    <submittedName>
        <fullName evidence="6">Glycoside hydrolase family 3 C-terminal domain-containing protein</fullName>
    </submittedName>
</protein>
<name>A0A9D2LAJ6_9MICO</name>
<dbReference type="InterPro" id="IPR036881">
    <property type="entry name" value="Glyco_hydro_3_C_sf"/>
</dbReference>
<keyword evidence="3 6" id="KW-0378">Hydrolase</keyword>
<dbReference type="InterPro" id="IPR017853">
    <property type="entry name" value="GH"/>
</dbReference>
<dbReference type="PANTHER" id="PTHR42721">
    <property type="entry name" value="SUGAR HYDROLASE-RELATED"/>
    <property type="match status" value="1"/>
</dbReference>
<dbReference type="Gene3D" id="3.40.50.1700">
    <property type="entry name" value="Glycoside hydrolase family 3 C-terminal domain"/>
    <property type="match status" value="1"/>
</dbReference>
<dbReference type="Pfam" id="PF01915">
    <property type="entry name" value="Glyco_hydro_3_C"/>
    <property type="match status" value="1"/>
</dbReference>
<dbReference type="Gene3D" id="3.20.20.300">
    <property type="entry name" value="Glycoside hydrolase, family 3, N-terminal domain"/>
    <property type="match status" value="1"/>
</dbReference>
<dbReference type="SMART" id="SM01217">
    <property type="entry name" value="Fn3_like"/>
    <property type="match status" value="1"/>
</dbReference>
<evidence type="ECO:0000256" key="4">
    <source>
        <dbReference type="SAM" id="MobiDB-lite"/>
    </source>
</evidence>
<dbReference type="InterPro" id="IPR036962">
    <property type="entry name" value="Glyco_hydro_3_N_sf"/>
</dbReference>
<dbReference type="Proteomes" id="UP000823823">
    <property type="component" value="Unassembled WGS sequence"/>
</dbReference>
<feature type="region of interest" description="Disordered" evidence="4">
    <location>
        <begin position="325"/>
        <end position="347"/>
    </location>
</feature>
<dbReference type="GO" id="GO:0045493">
    <property type="term" value="P:xylan catabolic process"/>
    <property type="evidence" value="ECO:0007669"/>
    <property type="project" value="InterPro"/>
</dbReference>
<dbReference type="GO" id="GO:0009044">
    <property type="term" value="F:xylan 1,4-beta-xylosidase activity"/>
    <property type="evidence" value="ECO:0007669"/>
    <property type="project" value="InterPro"/>
</dbReference>
<reference evidence="6" key="1">
    <citation type="journal article" date="2021" name="PeerJ">
        <title>Extensive microbial diversity within the chicken gut microbiome revealed by metagenomics and culture.</title>
        <authorList>
            <person name="Gilroy R."/>
            <person name="Ravi A."/>
            <person name="Getino M."/>
            <person name="Pursley I."/>
            <person name="Horton D.L."/>
            <person name="Alikhan N.F."/>
            <person name="Baker D."/>
            <person name="Gharbi K."/>
            <person name="Hall N."/>
            <person name="Watson M."/>
            <person name="Adriaenssens E.M."/>
            <person name="Foster-Nyarko E."/>
            <person name="Jarju S."/>
            <person name="Secka A."/>
            <person name="Antonio M."/>
            <person name="Oren A."/>
            <person name="Chaudhuri R.R."/>
            <person name="La Ragione R."/>
            <person name="Hildebrand F."/>
            <person name="Pallen M.J."/>
        </authorList>
    </citation>
    <scope>NUCLEOTIDE SEQUENCE</scope>
    <source>
        <strain evidence="6">ChiHjej13B12-24818</strain>
    </source>
</reference>
<dbReference type="InterPro" id="IPR044993">
    <property type="entry name" value="BXL"/>
</dbReference>
<accession>A0A9D2LAJ6</accession>
<dbReference type="SUPFAM" id="SSF50405">
    <property type="entry name" value="Actin-crosslinking proteins"/>
    <property type="match status" value="1"/>
</dbReference>
<dbReference type="PANTHER" id="PTHR42721:SF3">
    <property type="entry name" value="BETA-D-XYLOSIDASE 5-RELATED"/>
    <property type="match status" value="1"/>
</dbReference>
<gene>
    <name evidence="6" type="ORF">H9786_00690</name>
</gene>
<dbReference type="InterPro" id="IPR013783">
    <property type="entry name" value="Ig-like_fold"/>
</dbReference>
<dbReference type="GO" id="GO:0046556">
    <property type="term" value="F:alpha-L-arabinofuranosidase activity"/>
    <property type="evidence" value="ECO:0007669"/>
    <property type="project" value="TreeGrafter"/>
</dbReference>
<dbReference type="InterPro" id="IPR008999">
    <property type="entry name" value="Actin-crosslinking"/>
</dbReference>
<proteinExistence type="inferred from homology"/>
<sequence>MADHPPPQWLEGRAELRPSDAAHLSRARDLVSSMELEEKLPFLHQHSPGLARLGIRPFSTGTEALHGVAWRGPATTYPQPVGLAATWDTQLLETIGQQLAREVRVHHGHEEPASLNVWAPVVNALRHPLWGRTEEGLTEDPLLNARLGTALSRGLRGDEGPWDTVPTLKHFLAYSHEVDRASTSSRMPPRVLHEYELPGFEEALVSGAAGAVMLAYNLVDGIPAHLSPLVNDHLRRLVADPDLLFVVSDAGAPTNLVTIQDAAADLTEAVAAMLRAGVDSFTDHDRDTQPTIRAARAALDAGLIQERHIDQAVVRQLVARARTGEFDAPGATAEGSGPRAGGGPTPPAFDPAAATELSELAAARAAVLLRHRHDALPARSGASIAVLGHLGQTVLRDWYSGELIDPVPLDSALASRHDGPVRSAACLDVIELAVDGSRVARRDDDLLLAAAAAAPDEKEGGGAATAFEVLDHGLSVISLRETATGRFVHPDDHGFLRARAERIGGWVAQETFRTSRTASGQVRLQHVGSGRWVRIERQTGKLILGGTSAQQAALLDWEVTCSRADQARAAMAGADLVVVVAGNEPHVHGRETEDRPTLALMDPDRELLELLPQAAPGSRTALVVISSYPYDLGEHHETPDAVVWSSHAGARSGPALASLLLGHREFSGRLAQAWVPEHALTDILDYDVITSEATYLYGQEARFPFGHGLTVNPTRWTDPGIEAIDSGIRARVTLGRKATVPAHEVVQVYASVAAERYPGDLGRVPTTRLIGFQAAEVPAFGTTRVSLEIPWSRLRLWSESEGDFVGPQGPVTIHLARSCAAPVVSIELDAPGAGAVAGIPHPAAPVPVTHPTQAPRRHT</sequence>
<evidence type="ECO:0000256" key="3">
    <source>
        <dbReference type="ARBA" id="ARBA00022801"/>
    </source>
</evidence>
<reference evidence="6" key="2">
    <citation type="submission" date="2021-04" db="EMBL/GenBank/DDBJ databases">
        <authorList>
            <person name="Gilroy R."/>
        </authorList>
    </citation>
    <scope>NUCLEOTIDE SEQUENCE</scope>
    <source>
        <strain evidence="6">ChiHjej13B12-24818</strain>
    </source>
</reference>
<evidence type="ECO:0000256" key="2">
    <source>
        <dbReference type="ARBA" id="ARBA00022729"/>
    </source>
</evidence>
<evidence type="ECO:0000313" key="6">
    <source>
        <dbReference type="EMBL" id="HJB09039.1"/>
    </source>
</evidence>
<keyword evidence="2" id="KW-0732">Signal</keyword>
<dbReference type="Pfam" id="PF00933">
    <property type="entry name" value="Glyco_hydro_3"/>
    <property type="match status" value="1"/>
</dbReference>
<dbReference type="Gene3D" id="2.60.40.10">
    <property type="entry name" value="Immunoglobulins"/>
    <property type="match status" value="1"/>
</dbReference>
<evidence type="ECO:0000313" key="7">
    <source>
        <dbReference type="Proteomes" id="UP000823823"/>
    </source>
</evidence>
<dbReference type="Gene3D" id="2.60.120.380">
    <property type="match status" value="1"/>
</dbReference>
<organism evidence="6 7">
    <name type="scientific">Candidatus Brachybacterium merdavium</name>
    <dbReference type="NCBI Taxonomy" id="2838513"/>
    <lineage>
        <taxon>Bacteria</taxon>
        <taxon>Bacillati</taxon>
        <taxon>Actinomycetota</taxon>
        <taxon>Actinomycetes</taxon>
        <taxon>Micrococcales</taxon>
        <taxon>Dermabacteraceae</taxon>
        <taxon>Brachybacterium</taxon>
    </lineage>
</organism>
<dbReference type="SUPFAM" id="SSF52279">
    <property type="entry name" value="Beta-D-glucan exohydrolase, C-terminal domain"/>
    <property type="match status" value="1"/>
</dbReference>
<dbReference type="InterPro" id="IPR002772">
    <property type="entry name" value="Glyco_hydro_3_C"/>
</dbReference>
<evidence type="ECO:0000256" key="1">
    <source>
        <dbReference type="ARBA" id="ARBA00005336"/>
    </source>
</evidence>
<comment type="caution">
    <text evidence="6">The sequence shown here is derived from an EMBL/GenBank/DDBJ whole genome shotgun (WGS) entry which is preliminary data.</text>
</comment>
<dbReference type="GO" id="GO:0031222">
    <property type="term" value="P:arabinan catabolic process"/>
    <property type="evidence" value="ECO:0007669"/>
    <property type="project" value="TreeGrafter"/>
</dbReference>
<dbReference type="SUPFAM" id="SSF51445">
    <property type="entry name" value="(Trans)glycosidases"/>
    <property type="match status" value="1"/>
</dbReference>
<dbReference type="InterPro" id="IPR026891">
    <property type="entry name" value="Fn3-like"/>
</dbReference>
<dbReference type="AlphaFoldDB" id="A0A9D2LAJ6"/>
<feature type="domain" description="Fibronectin type III-like" evidence="5">
    <location>
        <begin position="744"/>
        <end position="819"/>
    </location>
</feature>
<dbReference type="Pfam" id="PF14310">
    <property type="entry name" value="Fn3-like"/>
    <property type="match status" value="1"/>
</dbReference>
<dbReference type="EMBL" id="DWZH01000007">
    <property type="protein sequence ID" value="HJB09039.1"/>
    <property type="molecule type" value="Genomic_DNA"/>
</dbReference>
<evidence type="ECO:0000259" key="5">
    <source>
        <dbReference type="SMART" id="SM01217"/>
    </source>
</evidence>